<dbReference type="Proteomes" id="UP000749646">
    <property type="component" value="Unassembled WGS sequence"/>
</dbReference>
<evidence type="ECO:0000313" key="2">
    <source>
        <dbReference type="Proteomes" id="UP000749646"/>
    </source>
</evidence>
<proteinExistence type="predicted"/>
<reference evidence="1" key="1">
    <citation type="journal article" date="2020" name="Fungal Divers.">
        <title>Resolving the Mortierellaceae phylogeny through synthesis of multi-gene phylogenetics and phylogenomics.</title>
        <authorList>
            <person name="Vandepol N."/>
            <person name="Liber J."/>
            <person name="Desiro A."/>
            <person name="Na H."/>
            <person name="Kennedy M."/>
            <person name="Barry K."/>
            <person name="Grigoriev I.V."/>
            <person name="Miller A.N."/>
            <person name="O'Donnell K."/>
            <person name="Stajich J.E."/>
            <person name="Bonito G."/>
        </authorList>
    </citation>
    <scope>NUCLEOTIDE SEQUENCE</scope>
    <source>
        <strain evidence="1">MES-2147</strain>
    </source>
</reference>
<dbReference type="OrthoDB" id="2439141at2759"/>
<organism evidence="1 2">
    <name type="scientific">Modicella reniformis</name>
    <dbReference type="NCBI Taxonomy" id="1440133"/>
    <lineage>
        <taxon>Eukaryota</taxon>
        <taxon>Fungi</taxon>
        <taxon>Fungi incertae sedis</taxon>
        <taxon>Mucoromycota</taxon>
        <taxon>Mortierellomycotina</taxon>
        <taxon>Mortierellomycetes</taxon>
        <taxon>Mortierellales</taxon>
        <taxon>Mortierellaceae</taxon>
        <taxon>Modicella</taxon>
    </lineage>
</organism>
<keyword evidence="2" id="KW-1185">Reference proteome</keyword>
<accession>A0A9P6LTV1</accession>
<dbReference type="EMBL" id="JAAAHW010009554">
    <property type="protein sequence ID" value="KAF9939091.1"/>
    <property type="molecule type" value="Genomic_DNA"/>
</dbReference>
<comment type="caution">
    <text evidence="1">The sequence shown here is derived from an EMBL/GenBank/DDBJ whole genome shotgun (WGS) entry which is preliminary data.</text>
</comment>
<dbReference type="AlphaFoldDB" id="A0A9P6LTV1"/>
<gene>
    <name evidence="1" type="ORF">BGZ65_011443</name>
</gene>
<sequence length="106" mass="12309">MASEERRRKRSVQQCERHTRSKFDNLVSYDLNAVVNARFNNFSMMPVTLRTLWEFKVKAGWSGIKVAAFVFQRLYTLGRLLKSDLKSRLGNIIKKKDGSDIVSILK</sequence>
<protein>
    <submittedName>
        <fullName evidence="1">Uncharacterized protein</fullName>
    </submittedName>
</protein>
<name>A0A9P6LTV1_9FUNG</name>
<evidence type="ECO:0000313" key="1">
    <source>
        <dbReference type="EMBL" id="KAF9939091.1"/>
    </source>
</evidence>